<accession>A0A0V0HWY2</accession>
<dbReference type="EMBL" id="GEDG01013925">
    <property type="protein sequence ID" value="JAP24862.1"/>
    <property type="molecule type" value="Transcribed_RNA"/>
</dbReference>
<sequence>MNCSPEGPLIDTYDLIHLKLMFGSFAEYKVRLATIVFTNATIANFLKGLLFSFLFQSPSHCLLPFPYPKKTDFVEM</sequence>
<organism evidence="1">
    <name type="scientific">Solanum chacoense</name>
    <name type="common">Chaco potato</name>
    <dbReference type="NCBI Taxonomy" id="4108"/>
    <lineage>
        <taxon>Eukaryota</taxon>
        <taxon>Viridiplantae</taxon>
        <taxon>Streptophyta</taxon>
        <taxon>Embryophyta</taxon>
        <taxon>Tracheophyta</taxon>
        <taxon>Spermatophyta</taxon>
        <taxon>Magnoliopsida</taxon>
        <taxon>eudicotyledons</taxon>
        <taxon>Gunneridae</taxon>
        <taxon>Pentapetalae</taxon>
        <taxon>asterids</taxon>
        <taxon>lamiids</taxon>
        <taxon>Solanales</taxon>
        <taxon>Solanaceae</taxon>
        <taxon>Solanoideae</taxon>
        <taxon>Solaneae</taxon>
        <taxon>Solanum</taxon>
    </lineage>
</organism>
<proteinExistence type="predicted"/>
<evidence type="ECO:0000313" key="1">
    <source>
        <dbReference type="EMBL" id="JAP24862.1"/>
    </source>
</evidence>
<reference evidence="1" key="1">
    <citation type="submission" date="2015-12" db="EMBL/GenBank/DDBJ databases">
        <title>Gene expression during late stages of embryo sac development: a critical building block for successful pollen-pistil interactions.</title>
        <authorList>
            <person name="Liu Y."/>
            <person name="Joly V."/>
            <person name="Sabar M."/>
            <person name="Matton D.P."/>
        </authorList>
    </citation>
    <scope>NUCLEOTIDE SEQUENCE</scope>
</reference>
<dbReference type="AlphaFoldDB" id="A0A0V0HWY2"/>
<name>A0A0V0HWY2_SOLCH</name>
<protein>
    <submittedName>
        <fullName evidence="1">Putative ovule protein</fullName>
    </submittedName>
</protein>